<dbReference type="CDD" id="cd00371">
    <property type="entry name" value="HMA"/>
    <property type="match status" value="1"/>
</dbReference>
<dbReference type="RefSeq" id="WP_157457646.1">
    <property type="nucleotide sequence ID" value="NZ_WQLB01000002.1"/>
</dbReference>
<accession>A0A7C9HWL9</accession>
<reference evidence="3 4" key="1">
    <citation type="submission" date="2019-12" db="EMBL/GenBank/DDBJ databases">
        <title>Deinococcus sp. HMF7620 Genome sequencing and assembly.</title>
        <authorList>
            <person name="Kang H."/>
            <person name="Kim H."/>
            <person name="Joh K."/>
        </authorList>
    </citation>
    <scope>NUCLEOTIDE SEQUENCE [LARGE SCALE GENOMIC DNA]</scope>
    <source>
        <strain evidence="3 4">HMF7620</strain>
    </source>
</reference>
<dbReference type="AlphaFoldDB" id="A0A7C9HWL9"/>
<evidence type="ECO:0000313" key="4">
    <source>
        <dbReference type="Proteomes" id="UP000483286"/>
    </source>
</evidence>
<comment type="caution">
    <text evidence="3">The sequence shown here is derived from an EMBL/GenBank/DDBJ whole genome shotgun (WGS) entry which is preliminary data.</text>
</comment>
<feature type="domain" description="HMA" evidence="2">
    <location>
        <begin position="1"/>
        <end position="64"/>
    </location>
</feature>
<dbReference type="PROSITE" id="PS01047">
    <property type="entry name" value="HMA_1"/>
    <property type="match status" value="1"/>
</dbReference>
<dbReference type="InterPro" id="IPR017969">
    <property type="entry name" value="Heavy-metal-associated_CS"/>
</dbReference>
<keyword evidence="1" id="KW-0479">Metal-binding</keyword>
<dbReference type="PROSITE" id="PS50846">
    <property type="entry name" value="HMA_2"/>
    <property type="match status" value="1"/>
</dbReference>
<organism evidence="3 4">
    <name type="scientific">Deinococcus arboris</name>
    <dbReference type="NCBI Taxonomy" id="2682977"/>
    <lineage>
        <taxon>Bacteria</taxon>
        <taxon>Thermotogati</taxon>
        <taxon>Deinococcota</taxon>
        <taxon>Deinococci</taxon>
        <taxon>Deinococcales</taxon>
        <taxon>Deinococcaceae</taxon>
        <taxon>Deinococcus</taxon>
    </lineage>
</organism>
<gene>
    <name evidence="3" type="ORF">GO986_02600</name>
</gene>
<name>A0A7C9HWL9_9DEIO</name>
<dbReference type="SUPFAM" id="SSF55008">
    <property type="entry name" value="HMA, heavy metal-associated domain"/>
    <property type="match status" value="1"/>
</dbReference>
<evidence type="ECO:0000259" key="2">
    <source>
        <dbReference type="PROSITE" id="PS50846"/>
    </source>
</evidence>
<dbReference type="GO" id="GO:0046872">
    <property type="term" value="F:metal ion binding"/>
    <property type="evidence" value="ECO:0007669"/>
    <property type="project" value="UniProtKB-KW"/>
</dbReference>
<dbReference type="EMBL" id="WQLB01000002">
    <property type="protein sequence ID" value="MVN85648.1"/>
    <property type="molecule type" value="Genomic_DNA"/>
</dbReference>
<keyword evidence="4" id="KW-1185">Reference proteome</keyword>
<sequence length="67" mass="6857">MTTELSITGMTCGHCERAVREALLAVPGVENAQVNLPAGQATVTGSVDPQALVQAVSAEGYSAQLRS</sequence>
<dbReference type="PANTHER" id="PTHR22814">
    <property type="entry name" value="COPPER TRANSPORT PROTEIN ATOX1-RELATED"/>
    <property type="match status" value="1"/>
</dbReference>
<protein>
    <submittedName>
        <fullName evidence="3">Heavy metal transport/detoxification protein</fullName>
    </submittedName>
</protein>
<evidence type="ECO:0000313" key="3">
    <source>
        <dbReference type="EMBL" id="MVN85648.1"/>
    </source>
</evidence>
<dbReference type="Gene3D" id="3.30.70.100">
    <property type="match status" value="1"/>
</dbReference>
<dbReference type="PANTHER" id="PTHR22814:SF287">
    <property type="entry name" value="COPPER TRANSPORT PROTEIN ATX1"/>
    <property type="match status" value="1"/>
</dbReference>
<dbReference type="Pfam" id="PF00403">
    <property type="entry name" value="HMA"/>
    <property type="match status" value="1"/>
</dbReference>
<dbReference type="InterPro" id="IPR006121">
    <property type="entry name" value="HMA_dom"/>
</dbReference>
<dbReference type="InterPro" id="IPR036163">
    <property type="entry name" value="HMA_dom_sf"/>
</dbReference>
<proteinExistence type="predicted"/>
<evidence type="ECO:0000256" key="1">
    <source>
        <dbReference type="ARBA" id="ARBA00022723"/>
    </source>
</evidence>
<dbReference type="Proteomes" id="UP000483286">
    <property type="component" value="Unassembled WGS sequence"/>
</dbReference>